<name>A0A0H5R8C9_9EUKA</name>
<evidence type="ECO:0000313" key="1">
    <source>
        <dbReference type="EMBL" id="CRZ04584.1"/>
    </source>
</evidence>
<feature type="non-terminal residue" evidence="1">
    <location>
        <position position="1"/>
    </location>
</feature>
<proteinExistence type="predicted"/>
<protein>
    <submittedName>
        <fullName evidence="1">Uncharacterized protein</fullName>
    </submittedName>
</protein>
<organism evidence="1">
    <name type="scientific">Spongospora subterranea</name>
    <dbReference type="NCBI Taxonomy" id="70186"/>
    <lineage>
        <taxon>Eukaryota</taxon>
        <taxon>Sar</taxon>
        <taxon>Rhizaria</taxon>
        <taxon>Endomyxa</taxon>
        <taxon>Phytomyxea</taxon>
        <taxon>Plasmodiophorida</taxon>
        <taxon>Plasmodiophoridae</taxon>
        <taxon>Spongospora</taxon>
    </lineage>
</organism>
<dbReference type="AlphaFoldDB" id="A0A0H5R8C9"/>
<sequence>WSALDRVLLGKTKCNLTMNSELALEGKVSCSIVCLIDKKSFTNVRVSVFERFILQVHRSLLVLRKLASNCDNNLGMAGFQVSCIPAPFFAEYGCFTVRLLNTFGDIFCWMYCCGFFVPQSCFIFCIIQIWISSRIILFVIKHDEVEQFVEISVLEDGRLDAVGLVRFSPALFADLPVYQHIRQWISFGEGKGRVLVQFRWLDIELISVPISKSVCLYLERFCLSFVDSEAALEIAHISAFGLVINNEVPDSFSVRSSLWLSLASLQIDCMNSVVFDSHWSVVNTPISVVQFCVEWSYSECCLVILYANLAIQEIHLCLDDDWINRLLIFFTENRRSLVSSENDKMECLNAAISMPYPRLIKINDWTISSLIV</sequence>
<accession>A0A0H5R8C9</accession>
<reference evidence="1" key="1">
    <citation type="submission" date="2015-04" db="EMBL/GenBank/DDBJ databases">
        <title>The genome sequence of the plant pathogenic Rhizarian Plasmodiophora brassicae reveals insights in its biotrophic life cycle and the origin of chitin synthesis.</title>
        <authorList>
            <person name="Schwelm A."/>
            <person name="Fogelqvist J."/>
            <person name="Knaust A."/>
            <person name="Julke S."/>
            <person name="Lilja T."/>
            <person name="Dhandapani V."/>
            <person name="Bonilla-Rosso G."/>
            <person name="Karlsson M."/>
            <person name="Shevchenko A."/>
            <person name="Choi S.R."/>
            <person name="Kim H.G."/>
            <person name="Park J.Y."/>
            <person name="Lim Y.P."/>
            <person name="Ludwig-Muller J."/>
            <person name="Dixelius C."/>
        </authorList>
    </citation>
    <scope>NUCLEOTIDE SEQUENCE</scope>
    <source>
        <tissue evidence="1">Potato root galls</tissue>
    </source>
</reference>
<feature type="non-terminal residue" evidence="1">
    <location>
        <position position="372"/>
    </location>
</feature>
<dbReference type="EMBL" id="HACM01004142">
    <property type="protein sequence ID" value="CRZ04584.1"/>
    <property type="molecule type" value="Transcribed_RNA"/>
</dbReference>